<feature type="transmembrane region" description="Helical" evidence="1">
    <location>
        <begin position="41"/>
        <end position="67"/>
    </location>
</feature>
<keyword evidence="1" id="KW-0812">Transmembrane</keyword>
<feature type="transmembrane region" description="Helical" evidence="1">
    <location>
        <begin position="12"/>
        <end position="35"/>
    </location>
</feature>
<keyword evidence="3" id="KW-1185">Reference proteome</keyword>
<evidence type="ECO:0000313" key="3">
    <source>
        <dbReference type="Proteomes" id="UP000033452"/>
    </source>
</evidence>
<gene>
    <name evidence="2" type="ORF">TW77_08715</name>
</gene>
<dbReference type="RefSeq" id="WP_046004560.1">
    <property type="nucleotide sequence ID" value="NZ_JXYA01000016.1"/>
</dbReference>
<dbReference type="Proteomes" id="UP000033452">
    <property type="component" value="Unassembled WGS sequence"/>
</dbReference>
<comment type="caution">
    <text evidence="2">The sequence shown here is derived from an EMBL/GenBank/DDBJ whole genome shotgun (WGS) entry which is preliminary data.</text>
</comment>
<keyword evidence="1" id="KW-0472">Membrane</keyword>
<sequence length="139" mass="15583">MEESMLSPWVRVPSGIVLFFINLLCLLGVTVMPMAVHEEKYLFGVLITTVCAILNAWLFIKCFQLIFNLNASNGLISPFGFRVAAVMYMLLPIVGIFTGYYSQYGWLALIQAGIYYFIGISLLSYAKQREGTLASYKAL</sequence>
<evidence type="ECO:0000313" key="2">
    <source>
        <dbReference type="EMBL" id="KJZ10285.1"/>
    </source>
</evidence>
<dbReference type="EMBL" id="JXYA01000016">
    <property type="protein sequence ID" value="KJZ10285.1"/>
    <property type="molecule type" value="Genomic_DNA"/>
</dbReference>
<organism evidence="2 3">
    <name type="scientific">Pseudoalteromonas rubra</name>
    <dbReference type="NCBI Taxonomy" id="43658"/>
    <lineage>
        <taxon>Bacteria</taxon>
        <taxon>Pseudomonadati</taxon>
        <taxon>Pseudomonadota</taxon>
        <taxon>Gammaproteobacteria</taxon>
        <taxon>Alteromonadales</taxon>
        <taxon>Pseudoalteromonadaceae</taxon>
        <taxon>Pseudoalteromonas</taxon>
    </lineage>
</organism>
<protein>
    <submittedName>
        <fullName evidence="2">Uncharacterized protein</fullName>
    </submittedName>
</protein>
<reference evidence="2 3" key="1">
    <citation type="journal article" date="2015" name="BMC Genomics">
        <title>Genome mining reveals unlocked bioactive potential of marine Gram-negative bacteria.</title>
        <authorList>
            <person name="Machado H."/>
            <person name="Sonnenschein E.C."/>
            <person name="Melchiorsen J."/>
            <person name="Gram L."/>
        </authorList>
    </citation>
    <scope>NUCLEOTIDE SEQUENCE [LARGE SCALE GENOMIC DNA]</scope>
    <source>
        <strain evidence="2 3">S2471</strain>
    </source>
</reference>
<accession>A0A0F4QSQ9</accession>
<feature type="transmembrane region" description="Helical" evidence="1">
    <location>
        <begin position="79"/>
        <end position="100"/>
    </location>
</feature>
<keyword evidence="1" id="KW-1133">Transmembrane helix</keyword>
<name>A0A0F4QSQ9_9GAMM</name>
<dbReference type="PATRIC" id="fig|43658.5.peg.1837"/>
<feature type="transmembrane region" description="Helical" evidence="1">
    <location>
        <begin position="106"/>
        <end position="126"/>
    </location>
</feature>
<proteinExistence type="predicted"/>
<evidence type="ECO:0000256" key="1">
    <source>
        <dbReference type="SAM" id="Phobius"/>
    </source>
</evidence>
<dbReference type="AlphaFoldDB" id="A0A0F4QSQ9"/>